<dbReference type="EMBL" id="FNNI01000003">
    <property type="protein sequence ID" value="SDW89157.1"/>
    <property type="molecule type" value="Genomic_DNA"/>
</dbReference>
<dbReference type="PROSITE" id="PS50949">
    <property type="entry name" value="HTH_GNTR"/>
    <property type="match status" value="1"/>
</dbReference>
<reference evidence="5 6" key="1">
    <citation type="submission" date="2016-10" db="EMBL/GenBank/DDBJ databases">
        <authorList>
            <person name="de Groot N.N."/>
        </authorList>
    </citation>
    <scope>NUCLEOTIDE SEQUENCE [LARGE SCALE GENOMIC DNA]</scope>
    <source>
        <strain evidence="5 6">DSM 19219</strain>
    </source>
</reference>
<dbReference type="RefSeq" id="WP_092568729.1">
    <property type="nucleotide sequence ID" value="NZ_BMXH01000004.1"/>
</dbReference>
<dbReference type="InterPro" id="IPR036390">
    <property type="entry name" value="WH_DNA-bd_sf"/>
</dbReference>
<dbReference type="SMART" id="SM00345">
    <property type="entry name" value="HTH_GNTR"/>
    <property type="match status" value="1"/>
</dbReference>
<dbReference type="PANTHER" id="PTHR43537">
    <property type="entry name" value="TRANSCRIPTIONAL REGULATOR, GNTR FAMILY"/>
    <property type="match status" value="1"/>
</dbReference>
<dbReference type="AlphaFoldDB" id="A0A1H2X8N8"/>
<gene>
    <name evidence="5" type="ORF">SAMN05443545_103134</name>
</gene>
<feature type="domain" description="HTH gntR-type" evidence="4">
    <location>
        <begin position="2"/>
        <end position="69"/>
    </location>
</feature>
<dbReference type="SUPFAM" id="SSF48008">
    <property type="entry name" value="GntR ligand-binding domain-like"/>
    <property type="match status" value="1"/>
</dbReference>
<accession>A0A1H2X8N8</accession>
<dbReference type="InterPro" id="IPR036388">
    <property type="entry name" value="WH-like_DNA-bd_sf"/>
</dbReference>
<dbReference type="GO" id="GO:0003677">
    <property type="term" value="F:DNA binding"/>
    <property type="evidence" value="ECO:0007669"/>
    <property type="project" value="UniProtKB-KW"/>
</dbReference>
<protein>
    <submittedName>
        <fullName evidence="5">DNA-binding transcriptional regulator, GntR family</fullName>
    </submittedName>
</protein>
<evidence type="ECO:0000256" key="3">
    <source>
        <dbReference type="ARBA" id="ARBA00023163"/>
    </source>
</evidence>
<keyword evidence="6" id="KW-1185">Reference proteome</keyword>
<evidence type="ECO:0000256" key="2">
    <source>
        <dbReference type="ARBA" id="ARBA00023125"/>
    </source>
</evidence>
<keyword evidence="1" id="KW-0805">Transcription regulation</keyword>
<dbReference type="PANTHER" id="PTHR43537:SF5">
    <property type="entry name" value="UXU OPERON TRANSCRIPTIONAL REGULATOR"/>
    <property type="match status" value="1"/>
</dbReference>
<dbReference type="GO" id="GO:0003700">
    <property type="term" value="F:DNA-binding transcription factor activity"/>
    <property type="evidence" value="ECO:0007669"/>
    <property type="project" value="InterPro"/>
</dbReference>
<dbReference type="SMART" id="SM00895">
    <property type="entry name" value="FCD"/>
    <property type="match status" value="1"/>
</dbReference>
<evidence type="ECO:0000256" key="1">
    <source>
        <dbReference type="ARBA" id="ARBA00023015"/>
    </source>
</evidence>
<dbReference type="Proteomes" id="UP000198500">
    <property type="component" value="Unassembled WGS sequence"/>
</dbReference>
<dbReference type="InterPro" id="IPR008920">
    <property type="entry name" value="TF_FadR/GntR_C"/>
</dbReference>
<dbReference type="STRING" id="574349.SAMN05443545_103134"/>
<name>A0A1H2X8N8_9GAMM</name>
<evidence type="ECO:0000259" key="4">
    <source>
        <dbReference type="PROSITE" id="PS50949"/>
    </source>
</evidence>
<dbReference type="OrthoDB" id="9799812at2"/>
<dbReference type="Gene3D" id="1.10.10.10">
    <property type="entry name" value="Winged helix-like DNA-binding domain superfamily/Winged helix DNA-binding domain"/>
    <property type="match status" value="1"/>
</dbReference>
<dbReference type="InterPro" id="IPR011711">
    <property type="entry name" value="GntR_C"/>
</dbReference>
<dbReference type="SUPFAM" id="SSF46785">
    <property type="entry name" value="Winged helix' DNA-binding domain"/>
    <property type="match status" value="1"/>
</dbReference>
<sequence length="226" mass="26170">MTKLTDQVYTTLRRQIMGGELAPDEQVKEEKIAKLLDVSRTPVRAAMNRLTRDGLLYRERGRGSFVSAWNTDDIKEVFELRIKIESKAAGLAALRATPEQINNLLEFSTKMDELVRTKPEGYLKKIQEQNRLFHFTLMDAARSRRLAAIAQNLVEIPITIGFYIYSEEDMQRSMNHHRELVHAIKIGSEDYASEVMTVHLRATLCTFLIHREKRQNEDINLRHSTL</sequence>
<evidence type="ECO:0000313" key="5">
    <source>
        <dbReference type="EMBL" id="SDW89157.1"/>
    </source>
</evidence>
<dbReference type="InterPro" id="IPR000524">
    <property type="entry name" value="Tscrpt_reg_HTH_GntR"/>
</dbReference>
<dbReference type="Pfam" id="PF07729">
    <property type="entry name" value="FCD"/>
    <property type="match status" value="1"/>
</dbReference>
<evidence type="ECO:0000313" key="6">
    <source>
        <dbReference type="Proteomes" id="UP000198500"/>
    </source>
</evidence>
<dbReference type="Gene3D" id="1.20.120.530">
    <property type="entry name" value="GntR ligand-binding domain-like"/>
    <property type="match status" value="1"/>
</dbReference>
<proteinExistence type="predicted"/>
<keyword evidence="2 5" id="KW-0238">DNA-binding</keyword>
<keyword evidence="3" id="KW-0804">Transcription</keyword>
<organism evidence="5 6">
    <name type="scientific">Aidingimonas halophila</name>
    <dbReference type="NCBI Taxonomy" id="574349"/>
    <lineage>
        <taxon>Bacteria</taxon>
        <taxon>Pseudomonadati</taxon>
        <taxon>Pseudomonadota</taxon>
        <taxon>Gammaproteobacteria</taxon>
        <taxon>Oceanospirillales</taxon>
        <taxon>Halomonadaceae</taxon>
        <taxon>Aidingimonas</taxon>
    </lineage>
</organism>
<dbReference type="Pfam" id="PF00392">
    <property type="entry name" value="GntR"/>
    <property type="match status" value="1"/>
</dbReference>
<dbReference type="CDD" id="cd07377">
    <property type="entry name" value="WHTH_GntR"/>
    <property type="match status" value="1"/>
</dbReference>